<dbReference type="AlphaFoldDB" id="A0A8S1RRD2"/>
<organism evidence="1 2">
    <name type="scientific">Paramecium sonneborni</name>
    <dbReference type="NCBI Taxonomy" id="65129"/>
    <lineage>
        <taxon>Eukaryota</taxon>
        <taxon>Sar</taxon>
        <taxon>Alveolata</taxon>
        <taxon>Ciliophora</taxon>
        <taxon>Intramacronucleata</taxon>
        <taxon>Oligohymenophorea</taxon>
        <taxon>Peniculida</taxon>
        <taxon>Parameciidae</taxon>
        <taxon>Paramecium</taxon>
    </lineage>
</organism>
<name>A0A8S1RRD2_9CILI</name>
<evidence type="ECO:0008006" key="3">
    <source>
        <dbReference type="Google" id="ProtNLM"/>
    </source>
</evidence>
<protein>
    <recommendedName>
        <fullName evidence="3">MORN repeat protein</fullName>
    </recommendedName>
</protein>
<dbReference type="OrthoDB" id="312320at2759"/>
<evidence type="ECO:0000313" key="1">
    <source>
        <dbReference type="EMBL" id="CAD8130346.1"/>
    </source>
</evidence>
<dbReference type="PANTHER" id="PTHR33706">
    <property type="entry name" value="MORN VARIANT REPEAT PROTEIN"/>
    <property type="match status" value="1"/>
</dbReference>
<dbReference type="EMBL" id="CAJJDN010000280">
    <property type="protein sequence ID" value="CAD8130346.1"/>
    <property type="molecule type" value="Genomic_DNA"/>
</dbReference>
<dbReference type="PANTHER" id="PTHR33706:SF1">
    <property type="entry name" value="TPR REPEAT PROTEIN"/>
    <property type="match status" value="1"/>
</dbReference>
<comment type="caution">
    <text evidence="1">The sequence shown here is derived from an EMBL/GenBank/DDBJ whole genome shotgun (WGS) entry which is preliminary data.</text>
</comment>
<proteinExistence type="predicted"/>
<dbReference type="Proteomes" id="UP000692954">
    <property type="component" value="Unassembled WGS sequence"/>
</dbReference>
<gene>
    <name evidence="1" type="ORF">PSON_ATCC_30995.1.T2800003</name>
</gene>
<keyword evidence="2" id="KW-1185">Reference proteome</keyword>
<reference evidence="1" key="1">
    <citation type="submission" date="2021-01" db="EMBL/GenBank/DDBJ databases">
        <authorList>
            <consortium name="Genoscope - CEA"/>
            <person name="William W."/>
        </authorList>
    </citation>
    <scope>NUCLEOTIDE SEQUENCE</scope>
</reference>
<evidence type="ECO:0000313" key="2">
    <source>
        <dbReference type="Proteomes" id="UP000692954"/>
    </source>
</evidence>
<accession>A0A8S1RRD2</accession>
<sequence>MNSQVQIFEIGEYNNDCRIGRWNYIYKDVKMNLFFKLFSGGGYYNKNGEKQGKWIQLDEGFYYGKQVTNQGEYNMNGMKVGRWDIIYYNGDDKEYKQMEMHINKQWKWIVQSNRKWEKDWKVGRIV</sequence>